<dbReference type="Gene3D" id="1.20.272.10">
    <property type="match status" value="1"/>
</dbReference>
<dbReference type="Gene3D" id="1.10.8.60">
    <property type="match status" value="1"/>
</dbReference>
<evidence type="ECO:0000256" key="8">
    <source>
        <dbReference type="ARBA" id="ARBA00022833"/>
    </source>
</evidence>
<evidence type="ECO:0000256" key="10">
    <source>
        <dbReference type="ARBA" id="ARBA00022932"/>
    </source>
</evidence>
<dbReference type="GO" id="GO:0006261">
    <property type="term" value="P:DNA-templated DNA replication"/>
    <property type="evidence" value="ECO:0007669"/>
    <property type="project" value="TreeGrafter"/>
</dbReference>
<dbReference type="GO" id="GO:0009360">
    <property type="term" value="C:DNA polymerase III complex"/>
    <property type="evidence" value="ECO:0007669"/>
    <property type="project" value="InterPro"/>
</dbReference>
<dbReference type="InterPro" id="IPR001270">
    <property type="entry name" value="ClpA/B"/>
</dbReference>
<keyword evidence="7" id="KW-0547">Nucleotide-binding</keyword>
<dbReference type="GO" id="GO:0005524">
    <property type="term" value="F:ATP binding"/>
    <property type="evidence" value="ECO:0007669"/>
    <property type="project" value="UniProtKB-KW"/>
</dbReference>
<dbReference type="Pfam" id="PF12169">
    <property type="entry name" value="DNA_pol3_gamma3"/>
    <property type="match status" value="1"/>
</dbReference>
<protein>
    <recommendedName>
        <fullName evidence="2">DNA-directed DNA polymerase</fullName>
        <ecNumber evidence="2">2.7.7.7</ecNumber>
    </recommendedName>
</protein>
<dbReference type="InterPro" id="IPR027417">
    <property type="entry name" value="P-loop_NTPase"/>
</dbReference>
<comment type="catalytic activity">
    <reaction evidence="11">
        <text>DNA(n) + a 2'-deoxyribonucleoside 5'-triphosphate = DNA(n+1) + diphosphate</text>
        <dbReference type="Rhea" id="RHEA:22508"/>
        <dbReference type="Rhea" id="RHEA-COMP:17339"/>
        <dbReference type="Rhea" id="RHEA-COMP:17340"/>
        <dbReference type="ChEBI" id="CHEBI:33019"/>
        <dbReference type="ChEBI" id="CHEBI:61560"/>
        <dbReference type="ChEBI" id="CHEBI:173112"/>
        <dbReference type="EC" id="2.7.7.7"/>
    </reaction>
</comment>
<keyword evidence="6" id="KW-0479">Metal-binding</keyword>
<evidence type="ECO:0000256" key="9">
    <source>
        <dbReference type="ARBA" id="ARBA00022840"/>
    </source>
</evidence>
<feature type="compositionally biased region" description="Polar residues" evidence="12">
    <location>
        <begin position="486"/>
        <end position="500"/>
    </location>
</feature>
<dbReference type="Pfam" id="PF22608">
    <property type="entry name" value="DNAX_ATPase_lid"/>
    <property type="match status" value="1"/>
</dbReference>
<organism evidence="14">
    <name type="scientific">Lysinibacillus sphaericus</name>
    <name type="common">Bacillus sphaericus</name>
    <dbReference type="NCBI Taxonomy" id="1421"/>
    <lineage>
        <taxon>Bacteria</taxon>
        <taxon>Bacillati</taxon>
        <taxon>Bacillota</taxon>
        <taxon>Bacilli</taxon>
        <taxon>Bacillales</taxon>
        <taxon>Bacillaceae</taxon>
        <taxon>Lysinibacillus</taxon>
    </lineage>
</organism>
<keyword evidence="14" id="KW-0614">Plasmid</keyword>
<keyword evidence="3" id="KW-0808">Transferase</keyword>
<evidence type="ECO:0000256" key="7">
    <source>
        <dbReference type="ARBA" id="ARBA00022741"/>
    </source>
</evidence>
<feature type="domain" description="AAA+ ATPase" evidence="13">
    <location>
        <begin position="39"/>
        <end position="177"/>
    </location>
</feature>
<evidence type="ECO:0000256" key="2">
    <source>
        <dbReference type="ARBA" id="ARBA00012417"/>
    </source>
</evidence>
<keyword evidence="10" id="KW-0239">DNA-directed DNA polymerase</keyword>
<dbReference type="SUPFAM" id="SSF48019">
    <property type="entry name" value="post-AAA+ oligomerization domain-like"/>
    <property type="match status" value="1"/>
</dbReference>
<dbReference type="InterPro" id="IPR008921">
    <property type="entry name" value="DNA_pol3_clamp-load_cplx_C"/>
</dbReference>
<name>A0A6H0A096_LYSSH</name>
<dbReference type="NCBIfam" id="NF004046">
    <property type="entry name" value="PRK05563.1"/>
    <property type="match status" value="1"/>
</dbReference>
<evidence type="ECO:0000256" key="1">
    <source>
        <dbReference type="ARBA" id="ARBA00006360"/>
    </source>
</evidence>
<feature type="compositionally biased region" description="Basic and acidic residues" evidence="12">
    <location>
        <begin position="458"/>
        <end position="471"/>
    </location>
</feature>
<dbReference type="NCBIfam" id="TIGR02397">
    <property type="entry name" value="dnaX_nterm"/>
    <property type="match status" value="1"/>
</dbReference>
<dbReference type="InterPro" id="IPR022754">
    <property type="entry name" value="DNA_pol_III_gamma-3"/>
</dbReference>
<feature type="region of interest" description="Disordered" evidence="12">
    <location>
        <begin position="445"/>
        <end position="511"/>
    </location>
</feature>
<evidence type="ECO:0000256" key="11">
    <source>
        <dbReference type="ARBA" id="ARBA00049244"/>
    </source>
</evidence>
<geneLocation type="plasmid" evidence="14">
    <name>pSSII-1</name>
</geneLocation>
<dbReference type="InterPro" id="IPR050238">
    <property type="entry name" value="DNA_Rep/Repair_Clamp_Loader"/>
</dbReference>
<dbReference type="PANTHER" id="PTHR11669:SF0">
    <property type="entry name" value="PROTEIN STICHEL-LIKE 2"/>
    <property type="match status" value="1"/>
</dbReference>
<dbReference type="SUPFAM" id="SSF52540">
    <property type="entry name" value="P-loop containing nucleoside triphosphate hydrolases"/>
    <property type="match status" value="1"/>
</dbReference>
<dbReference type="RefSeq" id="WP_012291681.1">
    <property type="nucleotide sequence ID" value="NZ_CP014644.1"/>
</dbReference>
<dbReference type="GO" id="GO:0003677">
    <property type="term" value="F:DNA binding"/>
    <property type="evidence" value="ECO:0007669"/>
    <property type="project" value="InterPro"/>
</dbReference>
<sequence length="636" mass="71856">MNNSNFVLYRKYRPQGFDNLIGQNHVKNTLENSIKHNKVAHAYLFTGPRGTGKTSAAKIFAKLLNCQSPIDYNPCGECVCCQDSNTDIIEMDAASNNGVDDIRDLREKVNYAPAFGKKKVYIIDEVHMLSTAAFNALLKTLEEPPAHIVFILATTEPHKIPATILSRCQRYDFRRISQDDIVHRMKTIVEAESVEIEEQALRLISQIAAGGMRDALSLLDQAISKVEGKVTLQDIIEITGAVDTRKIGTLIQYINQSNIEGALEHFNTCFESGQEPHFFLEEMMIYLRDILVNRKLGEKATLKKGHNDPQFYEIANSVGPDKIYDYMDLLNKAHSNMKFHNDVQLLMEMTIIEMINNQNQSPSILQQQIDELKQFIMGGNYSLQQVAVTQNATEKTNEESLANIDIKDIQGMMLNDPIGFIEASEEATKKGDDWTNLVTEETVVIPSEKLTPPSKPLPPHEEHLEPPHVDDDEHLEPPSIEVENLATHNNELNPKETVSNESEKTDSQPTSFGDFTVENIYLSEREEIILEALASCNESHRKAFESKIEEFSAALKKKSVSTNSLFRDFTIRAVSDTHVLLVHDEPAKVKLLEKDKNKSNVHTVIMEVYQQSFSILVCSAKEWSRIKVAFKYNTKG</sequence>
<evidence type="ECO:0000256" key="5">
    <source>
        <dbReference type="ARBA" id="ARBA00022705"/>
    </source>
</evidence>
<dbReference type="InterPro" id="IPR003593">
    <property type="entry name" value="AAA+_ATPase"/>
</dbReference>
<keyword evidence="4" id="KW-0548">Nucleotidyltransferase</keyword>
<evidence type="ECO:0000256" key="3">
    <source>
        <dbReference type="ARBA" id="ARBA00022679"/>
    </source>
</evidence>
<evidence type="ECO:0000313" key="14">
    <source>
        <dbReference type="EMBL" id="QIS31215.1"/>
    </source>
</evidence>
<dbReference type="FunFam" id="3.40.50.300:FF:000014">
    <property type="entry name" value="DNA polymerase III subunit gamma/tau"/>
    <property type="match status" value="1"/>
</dbReference>
<dbReference type="GO" id="GO:0003887">
    <property type="term" value="F:DNA-directed DNA polymerase activity"/>
    <property type="evidence" value="ECO:0007669"/>
    <property type="project" value="UniProtKB-KW"/>
</dbReference>
<dbReference type="PANTHER" id="PTHR11669">
    <property type="entry name" value="REPLICATION FACTOR C / DNA POLYMERASE III GAMMA-TAU SUBUNIT"/>
    <property type="match status" value="1"/>
</dbReference>
<evidence type="ECO:0000256" key="4">
    <source>
        <dbReference type="ARBA" id="ARBA00022695"/>
    </source>
</evidence>
<dbReference type="CDD" id="cd18137">
    <property type="entry name" value="HLD_clamp_pol_III_gamma_tau"/>
    <property type="match status" value="1"/>
</dbReference>
<dbReference type="EC" id="2.7.7.7" evidence="2"/>
<comment type="similarity">
    <text evidence="1">Belongs to the DnaX/STICHEL family.</text>
</comment>
<dbReference type="InterPro" id="IPR045085">
    <property type="entry name" value="HLD_clamp_pol_III_gamma_tau"/>
</dbReference>
<reference evidence="14" key="1">
    <citation type="submission" date="2020-02" db="EMBL/GenBank/DDBJ databases">
        <authorList>
            <person name="Hu X."/>
            <person name="Yuan Z."/>
            <person name="Cheng J."/>
            <person name="Geng P."/>
        </authorList>
    </citation>
    <scope>NUCLEOTIDE SEQUENCE</scope>
    <source>
        <strain evidence="14">SSII-1</strain>
        <plasmid evidence="14">pSSII-1</plasmid>
    </source>
</reference>
<keyword evidence="8" id="KW-0862">Zinc</keyword>
<dbReference type="Gene3D" id="3.40.50.300">
    <property type="entry name" value="P-loop containing nucleotide triphosphate hydrolases"/>
    <property type="match status" value="1"/>
</dbReference>
<dbReference type="PRINTS" id="PR00300">
    <property type="entry name" value="CLPPROTEASEA"/>
</dbReference>
<proteinExistence type="inferred from homology"/>
<dbReference type="Pfam" id="PF13177">
    <property type="entry name" value="DNA_pol3_delta2"/>
    <property type="match status" value="1"/>
</dbReference>
<dbReference type="SMART" id="SM00382">
    <property type="entry name" value="AAA"/>
    <property type="match status" value="1"/>
</dbReference>
<dbReference type="AlphaFoldDB" id="A0A6H0A096"/>
<evidence type="ECO:0000256" key="12">
    <source>
        <dbReference type="SAM" id="MobiDB-lite"/>
    </source>
</evidence>
<evidence type="ECO:0000259" key="13">
    <source>
        <dbReference type="SMART" id="SM00382"/>
    </source>
</evidence>
<evidence type="ECO:0000256" key="6">
    <source>
        <dbReference type="ARBA" id="ARBA00022723"/>
    </source>
</evidence>
<dbReference type="FunFam" id="1.10.8.60:FF:000013">
    <property type="entry name" value="DNA polymerase III subunit gamma/tau"/>
    <property type="match status" value="1"/>
</dbReference>
<dbReference type="GO" id="GO:0046872">
    <property type="term" value="F:metal ion binding"/>
    <property type="evidence" value="ECO:0007669"/>
    <property type="project" value="UniProtKB-KW"/>
</dbReference>
<accession>A0A6H0A096</accession>
<dbReference type="CDD" id="cd00009">
    <property type="entry name" value="AAA"/>
    <property type="match status" value="1"/>
</dbReference>
<dbReference type="InterPro" id="IPR012763">
    <property type="entry name" value="DNA_pol_III_sug/sutau_N"/>
</dbReference>
<keyword evidence="9" id="KW-0067">ATP-binding</keyword>
<dbReference type="EMBL" id="MT075580">
    <property type="protein sequence ID" value="QIS31215.1"/>
    <property type="molecule type" value="Genomic_DNA"/>
</dbReference>
<keyword evidence="5" id="KW-0235">DNA replication</keyword>